<comment type="caution">
    <text evidence="3">The sequence shown here is derived from an EMBL/GenBank/DDBJ whole genome shotgun (WGS) entry which is preliminary data.</text>
</comment>
<keyword evidence="1" id="KW-0175">Coiled coil</keyword>
<evidence type="ECO:0000313" key="4">
    <source>
        <dbReference type="Proteomes" id="UP001596297"/>
    </source>
</evidence>
<feature type="coiled-coil region" evidence="1">
    <location>
        <begin position="79"/>
        <end position="106"/>
    </location>
</feature>
<evidence type="ECO:0000256" key="1">
    <source>
        <dbReference type="SAM" id="Coils"/>
    </source>
</evidence>
<dbReference type="RefSeq" id="WP_380083191.1">
    <property type="nucleotide sequence ID" value="NZ_JBHSWD010000001.1"/>
</dbReference>
<protein>
    <submittedName>
        <fullName evidence="3">Uncharacterized protein</fullName>
    </submittedName>
</protein>
<reference evidence="4" key="1">
    <citation type="journal article" date="2019" name="Int. J. Syst. Evol. Microbiol.">
        <title>The Global Catalogue of Microorganisms (GCM) 10K type strain sequencing project: providing services to taxonomists for standard genome sequencing and annotation.</title>
        <authorList>
            <consortium name="The Broad Institute Genomics Platform"/>
            <consortium name="The Broad Institute Genome Sequencing Center for Infectious Disease"/>
            <person name="Wu L."/>
            <person name="Ma J."/>
        </authorList>
    </citation>
    <scope>NUCLEOTIDE SEQUENCE [LARGE SCALE GENOMIC DNA]</scope>
    <source>
        <strain evidence="4">CGMCC 1.15772</strain>
    </source>
</reference>
<sequence length="144" mass="16150">MPERSRPVTPPAPPLPRPAPLTGRETWLRAVLPPLFVLVVFVVEILISRIGSLSTEFWAHLLFYGLVGPSVTYFTLSWIAEGTRAREQAEQELRELYAQLRQSHGQLQAVQELMRDLTEARDLGEVMDTAARGRCALREPSGPC</sequence>
<accession>A0ABW1YD07</accession>
<organism evidence="3 4">
    <name type="scientific">Deinococcus lacus</name>
    <dbReference type="NCBI Taxonomy" id="392561"/>
    <lineage>
        <taxon>Bacteria</taxon>
        <taxon>Thermotogati</taxon>
        <taxon>Deinococcota</taxon>
        <taxon>Deinococci</taxon>
        <taxon>Deinococcales</taxon>
        <taxon>Deinococcaceae</taxon>
        <taxon>Deinococcus</taxon>
    </lineage>
</organism>
<keyword evidence="2" id="KW-1133">Transmembrane helix</keyword>
<evidence type="ECO:0000256" key="2">
    <source>
        <dbReference type="SAM" id="Phobius"/>
    </source>
</evidence>
<feature type="transmembrane region" description="Helical" evidence="2">
    <location>
        <begin position="27"/>
        <end position="51"/>
    </location>
</feature>
<gene>
    <name evidence="3" type="ORF">ACFP81_09360</name>
</gene>
<dbReference type="EMBL" id="JBHSWD010000001">
    <property type="protein sequence ID" value="MFC6592183.1"/>
    <property type="molecule type" value="Genomic_DNA"/>
</dbReference>
<keyword evidence="2" id="KW-0472">Membrane</keyword>
<evidence type="ECO:0000313" key="3">
    <source>
        <dbReference type="EMBL" id="MFC6592183.1"/>
    </source>
</evidence>
<keyword evidence="4" id="KW-1185">Reference proteome</keyword>
<keyword evidence="2" id="KW-0812">Transmembrane</keyword>
<proteinExistence type="predicted"/>
<name>A0ABW1YD07_9DEIO</name>
<feature type="transmembrane region" description="Helical" evidence="2">
    <location>
        <begin position="57"/>
        <end position="76"/>
    </location>
</feature>
<dbReference type="Proteomes" id="UP001596297">
    <property type="component" value="Unassembled WGS sequence"/>
</dbReference>